<name>A0A9W9K4W4_9EURO</name>
<keyword evidence="4" id="KW-1185">Reference proteome</keyword>
<dbReference type="InterPro" id="IPR003615">
    <property type="entry name" value="HNH_nuc"/>
</dbReference>
<dbReference type="Pfam" id="PF13391">
    <property type="entry name" value="HNH_2"/>
    <property type="match status" value="1"/>
</dbReference>
<dbReference type="Proteomes" id="UP001149165">
    <property type="component" value="Unassembled WGS sequence"/>
</dbReference>
<reference evidence="3" key="2">
    <citation type="journal article" date="2023" name="IMA Fungus">
        <title>Comparative genomic study of the Penicillium genus elucidates a diverse pangenome and 15 lateral gene transfer events.</title>
        <authorList>
            <person name="Petersen C."/>
            <person name="Sorensen T."/>
            <person name="Nielsen M.R."/>
            <person name="Sondergaard T.E."/>
            <person name="Sorensen J.L."/>
            <person name="Fitzpatrick D.A."/>
            <person name="Frisvad J.C."/>
            <person name="Nielsen K.L."/>
        </authorList>
    </citation>
    <scope>NUCLEOTIDE SEQUENCE</scope>
    <source>
        <strain evidence="3">IBT 30069</strain>
    </source>
</reference>
<feature type="region of interest" description="Disordered" evidence="1">
    <location>
        <begin position="414"/>
        <end position="439"/>
    </location>
</feature>
<accession>A0A9W9K4W4</accession>
<dbReference type="EMBL" id="JAPQKH010000006">
    <property type="protein sequence ID" value="KAJ5093164.1"/>
    <property type="molecule type" value="Genomic_DNA"/>
</dbReference>
<reference evidence="3" key="1">
    <citation type="submission" date="2022-11" db="EMBL/GenBank/DDBJ databases">
        <authorList>
            <person name="Petersen C."/>
        </authorList>
    </citation>
    <scope>NUCLEOTIDE SEQUENCE</scope>
    <source>
        <strain evidence="3">IBT 30069</strain>
    </source>
</reference>
<feature type="domain" description="HNH nuclease" evidence="2">
    <location>
        <begin position="187"/>
        <end position="251"/>
    </location>
</feature>
<protein>
    <recommendedName>
        <fullName evidence="2">HNH nuclease domain-containing protein</fullName>
    </recommendedName>
</protein>
<feature type="compositionally biased region" description="Acidic residues" evidence="1">
    <location>
        <begin position="428"/>
        <end position="439"/>
    </location>
</feature>
<gene>
    <name evidence="3" type="ORF">N7456_009025</name>
</gene>
<sequence length="439" mass="50663">MDTDPQLPPSGEPNRHCSKESIQDLDLPQLHVLKKRKVAIEAEIKKSKSLLKAQASFDINFWTQAAKVEDLELKDAEIRRKISICSSGLSESEWSKTNKDAQGIIEQIRASEQSKKIFERQIHKLEPVKRSRYFRASFMKFFTTSKIGLGVQTTGTGKRDSRTQQEFRRRLIQEYQAQHPRENWLWCPIIGDYLDPELIIAAHLFPWKHGQINMDAIFGKMHESELFSPRNGILISRRIEEVFDIGKLAIVPWLPDNNGFNFEAIKRWLHCEQREYQVKILDRKWDRLTHPISPHHPLTFQDLDGRKLHFLGPTRPAARYVYFHYCIQVLRSAWQMNEAKNAYGAAKLLEDENGKPFWGTPGRYLPKNMLRALVEELGHDYKALLDGATSFNQPGDSYSLMKVAVDQIKSRPSILDRTFEPGSSQSESDVDSEETATGE</sequence>
<proteinExistence type="predicted"/>
<evidence type="ECO:0000313" key="4">
    <source>
        <dbReference type="Proteomes" id="UP001149165"/>
    </source>
</evidence>
<evidence type="ECO:0000313" key="3">
    <source>
        <dbReference type="EMBL" id="KAJ5093164.1"/>
    </source>
</evidence>
<comment type="caution">
    <text evidence="3">The sequence shown here is derived from an EMBL/GenBank/DDBJ whole genome shotgun (WGS) entry which is preliminary data.</text>
</comment>
<dbReference type="OrthoDB" id="5386595at2759"/>
<dbReference type="AlphaFoldDB" id="A0A9W9K4W4"/>
<evidence type="ECO:0000259" key="2">
    <source>
        <dbReference type="Pfam" id="PF13391"/>
    </source>
</evidence>
<evidence type="ECO:0000256" key="1">
    <source>
        <dbReference type="SAM" id="MobiDB-lite"/>
    </source>
</evidence>
<organism evidence="3 4">
    <name type="scientific">Penicillium angulare</name>
    <dbReference type="NCBI Taxonomy" id="116970"/>
    <lineage>
        <taxon>Eukaryota</taxon>
        <taxon>Fungi</taxon>
        <taxon>Dikarya</taxon>
        <taxon>Ascomycota</taxon>
        <taxon>Pezizomycotina</taxon>
        <taxon>Eurotiomycetes</taxon>
        <taxon>Eurotiomycetidae</taxon>
        <taxon>Eurotiales</taxon>
        <taxon>Aspergillaceae</taxon>
        <taxon>Penicillium</taxon>
    </lineage>
</organism>